<feature type="region of interest" description="Disordered" evidence="1">
    <location>
        <begin position="271"/>
        <end position="312"/>
    </location>
</feature>
<protein>
    <submittedName>
        <fullName evidence="2">Uncharacterized protein</fullName>
    </submittedName>
</protein>
<reference evidence="2 3" key="1">
    <citation type="journal article" date="2018" name="Nat. Ecol. Evol.">
        <title>Pezizomycetes genomes reveal the molecular basis of ectomycorrhizal truffle lifestyle.</title>
        <authorList>
            <person name="Murat C."/>
            <person name="Payen T."/>
            <person name="Noel B."/>
            <person name="Kuo A."/>
            <person name="Morin E."/>
            <person name="Chen J."/>
            <person name="Kohler A."/>
            <person name="Krizsan K."/>
            <person name="Balestrini R."/>
            <person name="Da Silva C."/>
            <person name="Montanini B."/>
            <person name="Hainaut M."/>
            <person name="Levati E."/>
            <person name="Barry K.W."/>
            <person name="Belfiori B."/>
            <person name="Cichocki N."/>
            <person name="Clum A."/>
            <person name="Dockter R.B."/>
            <person name="Fauchery L."/>
            <person name="Guy J."/>
            <person name="Iotti M."/>
            <person name="Le Tacon F."/>
            <person name="Lindquist E.A."/>
            <person name="Lipzen A."/>
            <person name="Malagnac F."/>
            <person name="Mello A."/>
            <person name="Molinier V."/>
            <person name="Miyauchi S."/>
            <person name="Poulain J."/>
            <person name="Riccioni C."/>
            <person name="Rubini A."/>
            <person name="Sitrit Y."/>
            <person name="Splivallo R."/>
            <person name="Traeger S."/>
            <person name="Wang M."/>
            <person name="Zifcakova L."/>
            <person name="Wipf D."/>
            <person name="Zambonelli A."/>
            <person name="Paolocci F."/>
            <person name="Nowrousian M."/>
            <person name="Ottonello S."/>
            <person name="Baldrian P."/>
            <person name="Spatafora J.W."/>
            <person name="Henrissat B."/>
            <person name="Nagy L.G."/>
            <person name="Aury J.M."/>
            <person name="Wincker P."/>
            <person name="Grigoriev I.V."/>
            <person name="Bonfante P."/>
            <person name="Martin F.M."/>
        </authorList>
    </citation>
    <scope>NUCLEOTIDE SEQUENCE [LARGE SCALE GENOMIC DNA]</scope>
    <source>
        <strain evidence="2 3">RN42</strain>
    </source>
</reference>
<name>A0A3N4IM88_ASCIM</name>
<evidence type="ECO:0000313" key="3">
    <source>
        <dbReference type="Proteomes" id="UP000275078"/>
    </source>
</evidence>
<dbReference type="EMBL" id="ML119647">
    <property type="protein sequence ID" value="RPA87242.1"/>
    <property type="molecule type" value="Genomic_DNA"/>
</dbReference>
<dbReference type="Proteomes" id="UP000275078">
    <property type="component" value="Unassembled WGS sequence"/>
</dbReference>
<keyword evidence="3" id="KW-1185">Reference proteome</keyword>
<gene>
    <name evidence="2" type="ORF">BJ508DRAFT_410768</name>
</gene>
<evidence type="ECO:0000256" key="1">
    <source>
        <dbReference type="SAM" id="MobiDB-lite"/>
    </source>
</evidence>
<sequence>MLREPLWLSFLDGVELEKVYEEGINPVQPLLRPRQHQARPNRCPRDSTDMANRGYVEGYKKAQPERKPTARQFRFTDFSKIYFLREVDVILRPDGSTRTVVTIRGAQGGYLDWNKAGVMLQTIVASKPQRFGLSLTGSKYPLRAYAEPDNPERTLVFVTKVWTGGWSENGQTIIKRTLEVRPGHRKHDKAANTNWLGSNEEIVNRRFELERGHELAGAPPPTAEPKKATENRPAPPALEGPPPLLAFSSHLQMIPIPTTVPNTIPAMTSTTLSITKRRAEKNAVLTSSSSRRRSGSPVESPTSARKTDLNAERKRFLETARRLYEMANDRLGPEMARSLELPALPSPFDHSSYRSWLRNAEKLVYSGESSRIRDYKY</sequence>
<proteinExistence type="predicted"/>
<organism evidence="2 3">
    <name type="scientific">Ascobolus immersus RN42</name>
    <dbReference type="NCBI Taxonomy" id="1160509"/>
    <lineage>
        <taxon>Eukaryota</taxon>
        <taxon>Fungi</taxon>
        <taxon>Dikarya</taxon>
        <taxon>Ascomycota</taxon>
        <taxon>Pezizomycotina</taxon>
        <taxon>Pezizomycetes</taxon>
        <taxon>Pezizales</taxon>
        <taxon>Ascobolaceae</taxon>
        <taxon>Ascobolus</taxon>
    </lineage>
</organism>
<accession>A0A3N4IM88</accession>
<feature type="region of interest" description="Disordered" evidence="1">
    <location>
        <begin position="214"/>
        <end position="245"/>
    </location>
</feature>
<feature type="compositionally biased region" description="Pro residues" evidence="1">
    <location>
        <begin position="233"/>
        <end position="244"/>
    </location>
</feature>
<evidence type="ECO:0000313" key="2">
    <source>
        <dbReference type="EMBL" id="RPA87242.1"/>
    </source>
</evidence>
<dbReference type="AlphaFoldDB" id="A0A3N4IM88"/>